<reference evidence="1" key="1">
    <citation type="submission" date="2018-05" db="EMBL/GenBank/DDBJ databases">
        <authorList>
            <person name="Lanie J.A."/>
            <person name="Ng W.-L."/>
            <person name="Kazmierczak K.M."/>
            <person name="Andrzejewski T.M."/>
            <person name="Davidsen T.M."/>
            <person name="Wayne K.J."/>
            <person name="Tettelin H."/>
            <person name="Glass J.I."/>
            <person name="Rusch D."/>
            <person name="Podicherti R."/>
            <person name="Tsui H.-C.T."/>
            <person name="Winkler M.E."/>
        </authorList>
    </citation>
    <scope>NUCLEOTIDE SEQUENCE</scope>
</reference>
<organism evidence="1">
    <name type="scientific">marine metagenome</name>
    <dbReference type="NCBI Taxonomy" id="408172"/>
    <lineage>
        <taxon>unclassified sequences</taxon>
        <taxon>metagenomes</taxon>
        <taxon>ecological metagenomes</taxon>
    </lineage>
</organism>
<name>A0A382WS45_9ZZZZ</name>
<evidence type="ECO:0000313" key="1">
    <source>
        <dbReference type="EMBL" id="SVD60881.1"/>
    </source>
</evidence>
<dbReference type="EMBL" id="UINC01161594">
    <property type="protein sequence ID" value="SVD60881.1"/>
    <property type="molecule type" value="Genomic_DNA"/>
</dbReference>
<proteinExistence type="predicted"/>
<accession>A0A382WS45</accession>
<feature type="non-terminal residue" evidence="1">
    <location>
        <position position="207"/>
    </location>
</feature>
<gene>
    <name evidence="1" type="ORF">METZ01_LOCUS413735</name>
</gene>
<sequence>MTEAETRKLLWFQNGLQSMLSEFYTQESLAKHLGLGQTMVSRLLGRGAGSYLKGGTFPSRKGAGVLFRQAEEKIRQWLEEAGQDAEGVPETDSMAINIPISLPGIGVVADKNASEESPEYLARIKQVGRLHAKRELDTDVEVNTATERLISELNGTGERSACPTDLQGLRIVSRGFDYANLIDFHDSSSYPILAWTYTLADVKTIMQ</sequence>
<dbReference type="AlphaFoldDB" id="A0A382WS45"/>
<protein>
    <submittedName>
        <fullName evidence="1">Uncharacterized protein</fullName>
    </submittedName>
</protein>